<dbReference type="OrthoDB" id="2200487at2"/>
<evidence type="ECO:0000313" key="2">
    <source>
        <dbReference type="EMBL" id="RSU08634.1"/>
    </source>
</evidence>
<proteinExistence type="predicted"/>
<comment type="caution">
    <text evidence="2">The sequence shown here is derived from an EMBL/GenBank/DDBJ whole genome shotgun (WGS) entry which is preliminary data.</text>
</comment>
<protein>
    <submittedName>
        <fullName evidence="2">Uncharacterized protein</fullName>
    </submittedName>
</protein>
<gene>
    <name evidence="2" type="ORF">CBF30_05250</name>
</gene>
<dbReference type="Proteomes" id="UP000288669">
    <property type="component" value="Unassembled WGS sequence"/>
</dbReference>
<organism evidence="2 3">
    <name type="scientific">Vagococcus entomophilus</name>
    <dbReference type="NCBI Taxonomy" id="1160095"/>
    <lineage>
        <taxon>Bacteria</taxon>
        <taxon>Bacillati</taxon>
        <taxon>Bacillota</taxon>
        <taxon>Bacilli</taxon>
        <taxon>Lactobacillales</taxon>
        <taxon>Enterococcaceae</taxon>
        <taxon>Vagococcus</taxon>
    </lineage>
</organism>
<evidence type="ECO:0000313" key="3">
    <source>
        <dbReference type="Proteomes" id="UP000288669"/>
    </source>
</evidence>
<dbReference type="EMBL" id="NGJZ01000001">
    <property type="protein sequence ID" value="RSU08634.1"/>
    <property type="molecule type" value="Genomic_DNA"/>
</dbReference>
<keyword evidence="1" id="KW-1133">Transmembrane helix</keyword>
<feature type="transmembrane region" description="Helical" evidence="1">
    <location>
        <begin position="62"/>
        <end position="85"/>
    </location>
</feature>
<reference evidence="2 3" key="1">
    <citation type="submission" date="2017-05" db="EMBL/GenBank/DDBJ databases">
        <title>Vagococcus spp. assemblies.</title>
        <authorList>
            <person name="Gulvik C.A."/>
        </authorList>
    </citation>
    <scope>NUCLEOTIDE SEQUENCE [LARGE SCALE GENOMIC DNA]</scope>
    <source>
        <strain evidence="2 3">DSM 24756</strain>
    </source>
</reference>
<accession>A0A430AKZ4</accession>
<sequence length="89" mass="11025">MEKKKITFFSKISEDYKKTKQPTDDFLSWLLLRKINTCGKICFAIALWLLWLKFAFNLRFMVFFFEFIFICFIVYLLYSLILKIWQWLK</sequence>
<name>A0A430AKZ4_9ENTE</name>
<feature type="transmembrane region" description="Helical" evidence="1">
    <location>
        <begin position="37"/>
        <end position="56"/>
    </location>
</feature>
<keyword evidence="1" id="KW-0472">Membrane</keyword>
<dbReference type="RefSeq" id="WP_126823420.1">
    <property type="nucleotide sequence ID" value="NZ_JBHLWU010000001.1"/>
</dbReference>
<keyword evidence="1" id="KW-0812">Transmembrane</keyword>
<dbReference type="AlphaFoldDB" id="A0A430AKZ4"/>
<keyword evidence="3" id="KW-1185">Reference proteome</keyword>
<evidence type="ECO:0000256" key="1">
    <source>
        <dbReference type="SAM" id="Phobius"/>
    </source>
</evidence>